<dbReference type="AlphaFoldDB" id="A0A099LPY8"/>
<dbReference type="Proteomes" id="UP000029994">
    <property type="component" value="Unassembled WGS sequence"/>
</dbReference>
<evidence type="ECO:0000259" key="2">
    <source>
        <dbReference type="Pfam" id="PF04892"/>
    </source>
</evidence>
<reference evidence="3 4" key="1">
    <citation type="submission" date="2014-04" db="EMBL/GenBank/DDBJ databases">
        <title>Genome sequencing of Vibrio navarrensis strains.</title>
        <authorList>
            <person name="Gladney L.M."/>
            <person name="Katz L.S."/>
            <person name="Marino-Ramirez L."/>
            <person name="Jordan I.K."/>
        </authorList>
    </citation>
    <scope>NUCLEOTIDE SEQUENCE [LARGE SCALE GENOMIC DNA]</scope>
    <source>
        <strain evidence="3 4">ATCC 51183</strain>
    </source>
</reference>
<dbReference type="GeneID" id="43685386"/>
<comment type="caution">
    <text evidence="3">The sequence shown here is derived from an EMBL/GenBank/DDBJ whole genome shotgun (WGS) entry which is preliminary data.</text>
</comment>
<feature type="transmembrane region" description="Helical" evidence="1">
    <location>
        <begin position="37"/>
        <end position="55"/>
    </location>
</feature>
<feature type="transmembrane region" description="Helical" evidence="1">
    <location>
        <begin position="88"/>
        <end position="108"/>
    </location>
</feature>
<feature type="transmembrane region" description="Helical" evidence="1">
    <location>
        <begin position="62"/>
        <end position="82"/>
    </location>
</feature>
<dbReference type="PANTHER" id="PTHR28008:SF1">
    <property type="entry name" value="DOMAIN PROTEIN, PUTATIVE (AFU_ORTHOLOGUE AFUA_3G10980)-RELATED"/>
    <property type="match status" value="1"/>
</dbReference>
<evidence type="ECO:0000313" key="3">
    <source>
        <dbReference type="EMBL" id="KGK09491.1"/>
    </source>
</evidence>
<dbReference type="EMBL" id="JMCG01000002">
    <property type="protein sequence ID" value="KGK09491.1"/>
    <property type="molecule type" value="Genomic_DNA"/>
</dbReference>
<dbReference type="InterPro" id="IPR006976">
    <property type="entry name" value="VanZ-like"/>
</dbReference>
<organism evidence="3 4">
    <name type="scientific">Vibrio navarrensis</name>
    <dbReference type="NCBI Taxonomy" id="29495"/>
    <lineage>
        <taxon>Bacteria</taxon>
        <taxon>Pseudomonadati</taxon>
        <taxon>Pseudomonadota</taxon>
        <taxon>Gammaproteobacteria</taxon>
        <taxon>Vibrionales</taxon>
        <taxon>Vibrionaceae</taxon>
        <taxon>Vibrio</taxon>
    </lineage>
</organism>
<sequence>MLKKCALLLLYAAVIAVLSLRPSSSWQQWGGLAHLDKLQHMAAYCCFSLLAAYLIRSWRRRCLAAAGILLFSAGIEVVQGLVGRESSWLDLLANLCGIILGLLTYKLYLVCRYRTVKSIYSSG</sequence>
<name>A0A099LPY8_9VIBR</name>
<keyword evidence="1" id="KW-0472">Membrane</keyword>
<dbReference type="PANTHER" id="PTHR28008">
    <property type="entry name" value="DOMAIN PROTEIN, PUTATIVE (AFU_ORTHOLOGUE AFUA_3G10980)-RELATED"/>
    <property type="match status" value="1"/>
</dbReference>
<keyword evidence="4" id="KW-1185">Reference proteome</keyword>
<keyword evidence="1" id="KW-0812">Transmembrane</keyword>
<dbReference type="eggNOG" id="COG5652">
    <property type="taxonomic scope" value="Bacteria"/>
</dbReference>
<feature type="domain" description="VanZ-like" evidence="2">
    <location>
        <begin position="35"/>
        <end position="107"/>
    </location>
</feature>
<dbReference type="NCBIfam" id="NF037970">
    <property type="entry name" value="vanZ_1"/>
    <property type="match status" value="1"/>
</dbReference>
<proteinExistence type="predicted"/>
<accession>A0A099LPY8</accession>
<protein>
    <submittedName>
        <fullName evidence="3">Antibiotic resistance protein VanZ</fullName>
    </submittedName>
</protein>
<dbReference type="STRING" id="29495.EA26_20115"/>
<dbReference type="Pfam" id="PF04892">
    <property type="entry name" value="VanZ"/>
    <property type="match status" value="1"/>
</dbReference>
<gene>
    <name evidence="3" type="ORF">EA26_20115</name>
</gene>
<keyword evidence="1" id="KW-1133">Transmembrane helix</keyword>
<dbReference type="RefSeq" id="WP_039431260.1">
    <property type="nucleotide sequence ID" value="NZ_CP061845.1"/>
</dbReference>
<evidence type="ECO:0000313" key="4">
    <source>
        <dbReference type="Proteomes" id="UP000029994"/>
    </source>
</evidence>
<evidence type="ECO:0000256" key="1">
    <source>
        <dbReference type="SAM" id="Phobius"/>
    </source>
</evidence>